<dbReference type="Gene3D" id="2.40.128.20">
    <property type="match status" value="1"/>
</dbReference>
<accession>A0A9W6CC62</accession>
<name>A0A9W6CC62_9FIRM</name>
<comment type="caution">
    <text evidence="2">The sequence shown here is derived from an EMBL/GenBank/DDBJ whole genome shotgun (WGS) entry which is preliminary data.</text>
</comment>
<dbReference type="RefSeq" id="WP_158099304.1">
    <property type="nucleotide sequence ID" value="NZ_BSBO01000022.1"/>
</dbReference>
<reference evidence="2" key="3">
    <citation type="submission" date="2022-11" db="EMBL/GenBank/DDBJ databases">
        <title>Draft genome sequence of Sellimonas catena strain 18CBH55.</title>
        <authorList>
            <person name="Atsushi H."/>
            <person name="Moriya O."/>
            <person name="Mitsuo S."/>
        </authorList>
    </citation>
    <scope>NUCLEOTIDE SEQUENCE</scope>
    <source>
        <strain evidence="2">18CBH55</strain>
    </source>
</reference>
<proteinExistence type="predicted"/>
<keyword evidence="4" id="KW-1185">Reference proteome</keyword>
<evidence type="ECO:0000313" key="3">
    <source>
        <dbReference type="Proteomes" id="UP001145094"/>
    </source>
</evidence>
<protein>
    <recommendedName>
        <fullName evidence="5">DUF1934 domain-containing protein</fullName>
    </recommendedName>
</protein>
<sequence length="171" mass="19686">MDREILLGITGMQWEMMDDGEQKTEDAEAVEMLTSADYFFKNGKHYFVYDETSGSGRKIGKSKIKITGDRIVEIMKAGEMRGGLFFEKDKRTLTCYETPYGQLHFGVWTTGIDVDVKEDEILAEIRYRMEMEDKPMADCCVKIHACSKGEKSAQMVRELMEHQKQDLIKAE</sequence>
<dbReference type="InterPro" id="IPR012674">
    <property type="entry name" value="Calycin"/>
</dbReference>
<reference evidence="1" key="2">
    <citation type="submission" date="2022-11" db="EMBL/GenBank/DDBJ databases">
        <title>Draft genome sequence of Sellimonas catena strain 12EGH17.</title>
        <authorList>
            <person name="Atsushi H."/>
            <person name="Moriya O."/>
            <person name="Mitsuo S."/>
        </authorList>
    </citation>
    <scope>NUCLEOTIDE SEQUENCE</scope>
    <source>
        <strain evidence="1">12EGH17</strain>
    </source>
</reference>
<evidence type="ECO:0000313" key="4">
    <source>
        <dbReference type="Proteomes" id="UP001145145"/>
    </source>
</evidence>
<gene>
    <name evidence="1" type="ORF">Selli1_21650</name>
    <name evidence="2" type="ORF">Selli2_05220</name>
</gene>
<organism evidence="2 3">
    <name type="scientific">Sellimonas catena</name>
    <dbReference type="NCBI Taxonomy" id="2994035"/>
    <lineage>
        <taxon>Bacteria</taxon>
        <taxon>Bacillati</taxon>
        <taxon>Bacillota</taxon>
        <taxon>Clostridia</taxon>
        <taxon>Lachnospirales</taxon>
        <taxon>Lachnospiraceae</taxon>
        <taxon>Sellimonas</taxon>
    </lineage>
</organism>
<evidence type="ECO:0000313" key="2">
    <source>
        <dbReference type="EMBL" id="GLG89095.1"/>
    </source>
</evidence>
<dbReference type="InterPro" id="IPR015231">
    <property type="entry name" value="DUF1934"/>
</dbReference>
<dbReference type="Proteomes" id="UP001145145">
    <property type="component" value="Unassembled WGS sequence"/>
</dbReference>
<dbReference type="EMBL" id="BSBO01000022">
    <property type="protein sequence ID" value="GLG04991.1"/>
    <property type="molecule type" value="Genomic_DNA"/>
</dbReference>
<dbReference type="SUPFAM" id="SSF50814">
    <property type="entry name" value="Lipocalins"/>
    <property type="match status" value="1"/>
</dbReference>
<reference evidence="1" key="1">
    <citation type="submission" date="2022-11" db="EMBL/GenBank/DDBJ databases">
        <title>Draft genome sequence of Sellimonas catena strain 12EGH17.</title>
        <authorList>
            <person name="Hisatomi A."/>
            <person name="Ohkuma M."/>
            <person name="Sakamoto M."/>
        </authorList>
    </citation>
    <scope>NUCLEOTIDE SEQUENCE</scope>
    <source>
        <strain evidence="1">12EGH17</strain>
    </source>
</reference>
<dbReference type="AlphaFoldDB" id="A0A9W6CC62"/>
<evidence type="ECO:0008006" key="5">
    <source>
        <dbReference type="Google" id="ProtNLM"/>
    </source>
</evidence>
<dbReference type="Pfam" id="PF09148">
    <property type="entry name" value="DUF1934"/>
    <property type="match status" value="1"/>
</dbReference>
<evidence type="ECO:0000313" key="1">
    <source>
        <dbReference type="EMBL" id="GLG04991.1"/>
    </source>
</evidence>
<reference evidence="2" key="4">
    <citation type="submission" date="2022-11" db="EMBL/GenBank/DDBJ databases">
        <title>Draft genome sequence of Sellimonas catena strain 18CBH55.</title>
        <authorList>
            <person name="Hisatomi A."/>
            <person name="Ohkuma M."/>
            <person name="Sakamoto M."/>
        </authorList>
    </citation>
    <scope>NUCLEOTIDE SEQUENCE</scope>
    <source>
        <strain evidence="2">18CBH55</strain>
    </source>
</reference>
<reference evidence="2 4" key="5">
    <citation type="journal article" date="2023" name="Int. J. Syst. Evol. Microbiol.">
        <title>Sellimonas catena sp. nov., isolated from human faeces.</title>
        <authorList>
            <person name="Hisatomi A."/>
            <person name="Ohkuma M."/>
            <person name="Sakamoto M."/>
        </authorList>
    </citation>
    <scope>NUCLEOTIDE SEQUENCE</scope>
    <source>
        <strain evidence="1 4">12EGH17</strain>
        <strain evidence="2">18CBH55</strain>
    </source>
</reference>
<dbReference type="EMBL" id="BSCH01000003">
    <property type="protein sequence ID" value="GLG89095.1"/>
    <property type="molecule type" value="Genomic_DNA"/>
</dbReference>
<dbReference type="Proteomes" id="UP001145094">
    <property type="component" value="Unassembled WGS sequence"/>
</dbReference>